<sequence length="159" mass="18163">MKSNDFNLSHFLPYRLAVLSERVSKRLSSEYSEQFGLTTPEWRVMAHLSRSEKVSVREIHTNANLEKPRVSRAVAKLEKAGLVTKSVNEGDHRLIEVSLTPEGWKVLNQFLPNALELENSLLGTFSSEEVDQFYDMIERLHAVLDEDPKAAPRPKMDKV</sequence>
<dbReference type="InterPro" id="IPR000835">
    <property type="entry name" value="HTH_MarR-typ"/>
</dbReference>
<dbReference type="Pfam" id="PF12802">
    <property type="entry name" value="MarR_2"/>
    <property type="match status" value="1"/>
</dbReference>
<dbReference type="InterPro" id="IPR036390">
    <property type="entry name" value="WH_DNA-bd_sf"/>
</dbReference>
<reference evidence="2" key="1">
    <citation type="journal article" date="2014" name="Int. J. Syst. Evol. Microbiol.">
        <title>Complete genome sequence of Corynebacterium casei LMG S-19264T (=DSM 44701T), isolated from a smear-ripened cheese.</title>
        <authorList>
            <consortium name="US DOE Joint Genome Institute (JGI-PGF)"/>
            <person name="Walter F."/>
            <person name="Albersmeier A."/>
            <person name="Kalinowski J."/>
            <person name="Ruckert C."/>
        </authorList>
    </citation>
    <scope>NUCLEOTIDE SEQUENCE</scope>
    <source>
        <strain evidence="2">CGMCC 1.16012</strain>
    </source>
</reference>
<protein>
    <submittedName>
        <fullName evidence="2">Transcriptional regulator</fullName>
    </submittedName>
</protein>
<keyword evidence="3" id="KW-1185">Reference proteome</keyword>
<evidence type="ECO:0000313" key="3">
    <source>
        <dbReference type="Proteomes" id="UP000606730"/>
    </source>
</evidence>
<dbReference type="PRINTS" id="PR00598">
    <property type="entry name" value="HTHMARR"/>
</dbReference>
<dbReference type="RefSeq" id="WP_095594498.1">
    <property type="nucleotide sequence ID" value="NZ_BMKN01000002.1"/>
</dbReference>
<name>A0A917ELC9_9RHOB</name>
<dbReference type="PANTHER" id="PTHR33164">
    <property type="entry name" value="TRANSCRIPTIONAL REGULATOR, MARR FAMILY"/>
    <property type="match status" value="1"/>
</dbReference>
<dbReference type="PANTHER" id="PTHR33164:SF43">
    <property type="entry name" value="HTH-TYPE TRANSCRIPTIONAL REPRESSOR YETL"/>
    <property type="match status" value="1"/>
</dbReference>
<dbReference type="OrthoDB" id="9806864at2"/>
<organism evidence="2 3">
    <name type="scientific">Actibacterium pelagium</name>
    <dbReference type="NCBI Taxonomy" id="2029103"/>
    <lineage>
        <taxon>Bacteria</taxon>
        <taxon>Pseudomonadati</taxon>
        <taxon>Pseudomonadota</taxon>
        <taxon>Alphaproteobacteria</taxon>
        <taxon>Rhodobacterales</taxon>
        <taxon>Roseobacteraceae</taxon>
        <taxon>Actibacterium</taxon>
    </lineage>
</organism>
<dbReference type="EMBL" id="BMKN01000002">
    <property type="protein sequence ID" value="GGE57171.1"/>
    <property type="molecule type" value="Genomic_DNA"/>
</dbReference>
<evidence type="ECO:0000259" key="1">
    <source>
        <dbReference type="PROSITE" id="PS50995"/>
    </source>
</evidence>
<dbReference type="AlphaFoldDB" id="A0A917ELC9"/>
<comment type="caution">
    <text evidence="2">The sequence shown here is derived from an EMBL/GenBank/DDBJ whole genome shotgun (WGS) entry which is preliminary data.</text>
</comment>
<evidence type="ECO:0000313" key="2">
    <source>
        <dbReference type="EMBL" id="GGE57171.1"/>
    </source>
</evidence>
<feature type="domain" description="HTH marR-type" evidence="1">
    <location>
        <begin position="9"/>
        <end position="142"/>
    </location>
</feature>
<dbReference type="Gene3D" id="1.10.10.10">
    <property type="entry name" value="Winged helix-like DNA-binding domain superfamily/Winged helix DNA-binding domain"/>
    <property type="match status" value="1"/>
</dbReference>
<reference evidence="2" key="2">
    <citation type="submission" date="2020-09" db="EMBL/GenBank/DDBJ databases">
        <authorList>
            <person name="Sun Q."/>
            <person name="Zhou Y."/>
        </authorList>
    </citation>
    <scope>NUCLEOTIDE SEQUENCE</scope>
    <source>
        <strain evidence="2">CGMCC 1.16012</strain>
    </source>
</reference>
<dbReference type="PROSITE" id="PS50995">
    <property type="entry name" value="HTH_MARR_2"/>
    <property type="match status" value="1"/>
</dbReference>
<dbReference type="InterPro" id="IPR036388">
    <property type="entry name" value="WH-like_DNA-bd_sf"/>
</dbReference>
<proteinExistence type="predicted"/>
<gene>
    <name evidence="2" type="ORF">GCM10011517_26140</name>
</gene>
<accession>A0A917ELC9</accession>
<dbReference type="InterPro" id="IPR039422">
    <property type="entry name" value="MarR/SlyA-like"/>
</dbReference>
<dbReference type="SUPFAM" id="SSF46785">
    <property type="entry name" value="Winged helix' DNA-binding domain"/>
    <property type="match status" value="1"/>
</dbReference>
<dbReference type="SMART" id="SM00347">
    <property type="entry name" value="HTH_MARR"/>
    <property type="match status" value="1"/>
</dbReference>
<dbReference type="GO" id="GO:0006950">
    <property type="term" value="P:response to stress"/>
    <property type="evidence" value="ECO:0007669"/>
    <property type="project" value="TreeGrafter"/>
</dbReference>
<dbReference type="Proteomes" id="UP000606730">
    <property type="component" value="Unassembled WGS sequence"/>
</dbReference>
<dbReference type="GO" id="GO:0003700">
    <property type="term" value="F:DNA-binding transcription factor activity"/>
    <property type="evidence" value="ECO:0007669"/>
    <property type="project" value="InterPro"/>
</dbReference>